<dbReference type="PANTHER" id="PTHR43877">
    <property type="entry name" value="AMINOALKYLPHOSPHONATE N-ACETYLTRANSFERASE-RELATED-RELATED"/>
    <property type="match status" value="1"/>
</dbReference>
<dbReference type="EC" id="2.3.-.-" evidence="4"/>
<dbReference type="PROSITE" id="PS51186">
    <property type="entry name" value="GNAT"/>
    <property type="match status" value="1"/>
</dbReference>
<evidence type="ECO:0000256" key="1">
    <source>
        <dbReference type="ARBA" id="ARBA00022679"/>
    </source>
</evidence>
<feature type="domain" description="N-acetyltransferase" evidence="3">
    <location>
        <begin position="37"/>
        <end position="180"/>
    </location>
</feature>
<evidence type="ECO:0000259" key="3">
    <source>
        <dbReference type="PROSITE" id="PS51186"/>
    </source>
</evidence>
<dbReference type="Proteomes" id="UP001602245">
    <property type="component" value="Unassembled WGS sequence"/>
</dbReference>
<protein>
    <submittedName>
        <fullName evidence="4">GNAT family N-acetyltransferase</fullName>
        <ecNumber evidence="4">2.3.-.-</ecNumber>
    </submittedName>
</protein>
<dbReference type="Gene3D" id="3.40.630.30">
    <property type="match status" value="1"/>
</dbReference>
<evidence type="ECO:0000313" key="5">
    <source>
        <dbReference type="Proteomes" id="UP001602245"/>
    </source>
</evidence>
<evidence type="ECO:0000313" key="4">
    <source>
        <dbReference type="EMBL" id="MFF5296345.1"/>
    </source>
</evidence>
<dbReference type="EMBL" id="JBIAZU010000008">
    <property type="protein sequence ID" value="MFF5296345.1"/>
    <property type="molecule type" value="Genomic_DNA"/>
</dbReference>
<dbReference type="InterPro" id="IPR050832">
    <property type="entry name" value="Bact_Acetyltransf"/>
</dbReference>
<comment type="caution">
    <text evidence="4">The sequence shown here is derived from an EMBL/GenBank/DDBJ whole genome shotgun (WGS) entry which is preliminary data.</text>
</comment>
<dbReference type="InterPro" id="IPR000182">
    <property type="entry name" value="GNAT_dom"/>
</dbReference>
<proteinExistence type="predicted"/>
<keyword evidence="1 4" id="KW-0808">Transferase</keyword>
<dbReference type="Pfam" id="PF00583">
    <property type="entry name" value="Acetyltransf_1"/>
    <property type="match status" value="1"/>
</dbReference>
<dbReference type="InterPro" id="IPR016181">
    <property type="entry name" value="Acyl_CoA_acyltransferase"/>
</dbReference>
<dbReference type="SUPFAM" id="SSF55729">
    <property type="entry name" value="Acyl-CoA N-acyltransferases (Nat)"/>
    <property type="match status" value="1"/>
</dbReference>
<keyword evidence="2 4" id="KW-0012">Acyltransferase</keyword>
<accession>A0ABW6WT09</accession>
<dbReference type="CDD" id="cd04301">
    <property type="entry name" value="NAT_SF"/>
    <property type="match status" value="1"/>
</dbReference>
<dbReference type="RefSeq" id="WP_245577605.1">
    <property type="nucleotide sequence ID" value="NZ_JBIAZU010000008.1"/>
</dbReference>
<keyword evidence="5" id="KW-1185">Reference proteome</keyword>
<evidence type="ECO:0000256" key="2">
    <source>
        <dbReference type="ARBA" id="ARBA00023315"/>
    </source>
</evidence>
<organism evidence="4 5">
    <name type="scientific">Paractinoplanes globisporus</name>
    <dbReference type="NCBI Taxonomy" id="113565"/>
    <lineage>
        <taxon>Bacteria</taxon>
        <taxon>Bacillati</taxon>
        <taxon>Actinomycetota</taxon>
        <taxon>Actinomycetes</taxon>
        <taxon>Micromonosporales</taxon>
        <taxon>Micromonosporaceae</taxon>
        <taxon>Paractinoplanes</taxon>
    </lineage>
</organism>
<dbReference type="GO" id="GO:0016746">
    <property type="term" value="F:acyltransferase activity"/>
    <property type="evidence" value="ECO:0007669"/>
    <property type="project" value="UniProtKB-KW"/>
</dbReference>
<sequence length="182" mass="19951">MSDGLHHATRHDMKFLMVNFGVAIPAGRAVRMTNVSGVLRYETAGSAAVLRDWRRIHNLVIPTAPLEAEEVEERAGRNHLEVAYLDDVAVGCSTVRPPSEGTAVVIARVLPEFRGRGFGDEMYRRAVATALELGALTIETVILASNDDGLRFAVHRGFAEIERYTLPGDTIPFVELRLLEAG</sequence>
<reference evidence="4 5" key="1">
    <citation type="submission" date="2024-10" db="EMBL/GenBank/DDBJ databases">
        <title>The Natural Products Discovery Center: Release of the First 8490 Sequenced Strains for Exploring Actinobacteria Biosynthetic Diversity.</title>
        <authorList>
            <person name="Kalkreuter E."/>
            <person name="Kautsar S.A."/>
            <person name="Yang D."/>
            <person name="Bader C.D."/>
            <person name="Teijaro C.N."/>
            <person name="Fluegel L."/>
            <person name="Davis C.M."/>
            <person name="Simpson J.R."/>
            <person name="Lauterbach L."/>
            <person name="Steele A.D."/>
            <person name="Gui C."/>
            <person name="Meng S."/>
            <person name="Li G."/>
            <person name="Viehrig K."/>
            <person name="Ye F."/>
            <person name="Su P."/>
            <person name="Kiefer A.F."/>
            <person name="Nichols A."/>
            <person name="Cepeda A.J."/>
            <person name="Yan W."/>
            <person name="Fan B."/>
            <person name="Jiang Y."/>
            <person name="Adhikari A."/>
            <person name="Zheng C.-J."/>
            <person name="Schuster L."/>
            <person name="Cowan T.M."/>
            <person name="Smanski M.J."/>
            <person name="Chevrette M.G."/>
            <person name="De Carvalho L.P.S."/>
            <person name="Shen B."/>
        </authorList>
    </citation>
    <scope>NUCLEOTIDE SEQUENCE [LARGE SCALE GENOMIC DNA]</scope>
    <source>
        <strain evidence="4 5">NPDC000087</strain>
    </source>
</reference>
<gene>
    <name evidence="4" type="ORF">ACFY35_43495</name>
</gene>
<name>A0ABW6WT09_9ACTN</name>